<dbReference type="Gene3D" id="2.20.28.30">
    <property type="entry name" value="RNA polymerase ii, chain L"/>
    <property type="match status" value="1"/>
</dbReference>
<accession>A0ABM9NIP4</accession>
<dbReference type="RefSeq" id="WP_348757087.1">
    <property type="nucleotide sequence ID" value="NZ_OZ026884.1"/>
</dbReference>
<protein>
    <submittedName>
        <fullName evidence="2">FmdB family regulatory protein</fullName>
    </submittedName>
</protein>
<feature type="domain" description="Putative regulatory protein FmdB zinc ribbon" evidence="1">
    <location>
        <begin position="1"/>
        <end position="40"/>
    </location>
</feature>
<reference evidence="2 3" key="1">
    <citation type="submission" date="2024-04" db="EMBL/GenBank/DDBJ databases">
        <authorList>
            <person name="Cremers G."/>
        </authorList>
    </citation>
    <scope>NUCLEOTIDE SEQUENCE [LARGE SCALE GENOMIC DNA]</scope>
    <source>
        <strain evidence="2">MeCH1-AG</strain>
    </source>
</reference>
<dbReference type="EMBL" id="OZ026884">
    <property type="protein sequence ID" value="CAL1240494.1"/>
    <property type="molecule type" value="Genomic_DNA"/>
</dbReference>
<organism evidence="2 3">
    <name type="scientific">Candidatus Methylocalor cossyra</name>
    <dbReference type="NCBI Taxonomy" id="3108543"/>
    <lineage>
        <taxon>Bacteria</taxon>
        <taxon>Pseudomonadati</taxon>
        <taxon>Pseudomonadota</taxon>
        <taxon>Gammaproteobacteria</taxon>
        <taxon>Methylococcales</taxon>
        <taxon>Methylococcaceae</taxon>
        <taxon>Candidatus Methylocalor</taxon>
    </lineage>
</organism>
<evidence type="ECO:0000259" key="1">
    <source>
        <dbReference type="SMART" id="SM00834"/>
    </source>
</evidence>
<name>A0ABM9NIP4_9GAMM</name>
<gene>
    <name evidence="2" type="ORF">MECH1_V1_1718</name>
</gene>
<dbReference type="SMART" id="SM00834">
    <property type="entry name" value="CxxC_CXXC_SSSS"/>
    <property type="match status" value="1"/>
</dbReference>
<dbReference type="Pfam" id="PF09723">
    <property type="entry name" value="Zn_ribbon_8"/>
    <property type="match status" value="1"/>
</dbReference>
<proteinExistence type="predicted"/>
<dbReference type="NCBIfam" id="TIGR02605">
    <property type="entry name" value="CxxC_CxxC_SSSS"/>
    <property type="match status" value="1"/>
</dbReference>
<evidence type="ECO:0000313" key="2">
    <source>
        <dbReference type="EMBL" id="CAL1240494.1"/>
    </source>
</evidence>
<dbReference type="InterPro" id="IPR013429">
    <property type="entry name" value="Regulatory_FmdB_Zinc_ribbon"/>
</dbReference>
<evidence type="ECO:0000313" key="3">
    <source>
        <dbReference type="Proteomes" id="UP001497493"/>
    </source>
</evidence>
<keyword evidence="3" id="KW-1185">Reference proteome</keyword>
<dbReference type="Proteomes" id="UP001497493">
    <property type="component" value="Chromosome"/>
</dbReference>
<sequence>MPIYDYHCKHCGKEFELLVSHSARPVCPECGQPDLEKRPSLTAPQGKSAALIAKARAQAAKEGHFSNYSAAERARLKV</sequence>